<feature type="compositionally biased region" description="Basic and acidic residues" evidence="1">
    <location>
        <begin position="17"/>
        <end position="27"/>
    </location>
</feature>
<protein>
    <submittedName>
        <fullName evidence="2">Uncharacterized protein</fullName>
    </submittedName>
</protein>
<accession>A0AA88J4P2</accession>
<sequence>MTVEREDKRRKGAGTGTRRDEKEDKNGHVWGPVWSWSSIGSMEMTDDCTFGISPPPAPAPPVSIPFFFSLALLTLSA</sequence>
<dbReference type="EMBL" id="BTGU01000108">
    <property type="protein sequence ID" value="GMN61191.1"/>
    <property type="molecule type" value="Genomic_DNA"/>
</dbReference>
<feature type="region of interest" description="Disordered" evidence="1">
    <location>
        <begin position="1"/>
        <end position="27"/>
    </location>
</feature>
<reference evidence="2" key="1">
    <citation type="submission" date="2023-07" db="EMBL/GenBank/DDBJ databases">
        <title>draft genome sequence of fig (Ficus carica).</title>
        <authorList>
            <person name="Takahashi T."/>
            <person name="Nishimura K."/>
        </authorList>
    </citation>
    <scope>NUCLEOTIDE SEQUENCE</scope>
</reference>
<evidence type="ECO:0000256" key="1">
    <source>
        <dbReference type="SAM" id="MobiDB-lite"/>
    </source>
</evidence>
<dbReference type="Proteomes" id="UP001187192">
    <property type="component" value="Unassembled WGS sequence"/>
</dbReference>
<comment type="caution">
    <text evidence="2">The sequence shown here is derived from an EMBL/GenBank/DDBJ whole genome shotgun (WGS) entry which is preliminary data.</text>
</comment>
<gene>
    <name evidence="2" type="ORF">TIFTF001_030281</name>
</gene>
<evidence type="ECO:0000313" key="2">
    <source>
        <dbReference type="EMBL" id="GMN61191.1"/>
    </source>
</evidence>
<dbReference type="AlphaFoldDB" id="A0AA88J4P2"/>
<proteinExistence type="predicted"/>
<keyword evidence="3" id="KW-1185">Reference proteome</keyword>
<name>A0AA88J4P2_FICCA</name>
<evidence type="ECO:0000313" key="3">
    <source>
        <dbReference type="Proteomes" id="UP001187192"/>
    </source>
</evidence>
<organism evidence="2 3">
    <name type="scientific">Ficus carica</name>
    <name type="common">Common fig</name>
    <dbReference type="NCBI Taxonomy" id="3494"/>
    <lineage>
        <taxon>Eukaryota</taxon>
        <taxon>Viridiplantae</taxon>
        <taxon>Streptophyta</taxon>
        <taxon>Embryophyta</taxon>
        <taxon>Tracheophyta</taxon>
        <taxon>Spermatophyta</taxon>
        <taxon>Magnoliopsida</taxon>
        <taxon>eudicotyledons</taxon>
        <taxon>Gunneridae</taxon>
        <taxon>Pentapetalae</taxon>
        <taxon>rosids</taxon>
        <taxon>fabids</taxon>
        <taxon>Rosales</taxon>
        <taxon>Moraceae</taxon>
        <taxon>Ficeae</taxon>
        <taxon>Ficus</taxon>
    </lineage>
</organism>